<feature type="non-terminal residue" evidence="2">
    <location>
        <position position="1"/>
    </location>
</feature>
<evidence type="ECO:0000313" key="3">
    <source>
        <dbReference type="Proteomes" id="UP000054007"/>
    </source>
</evidence>
<feature type="compositionally biased region" description="Low complexity" evidence="1">
    <location>
        <begin position="77"/>
        <end position="86"/>
    </location>
</feature>
<accession>A0A0D7AT23</accession>
<dbReference type="EMBL" id="KN881118">
    <property type="protein sequence ID" value="KIY60979.1"/>
    <property type="molecule type" value="Genomic_DNA"/>
</dbReference>
<dbReference type="Proteomes" id="UP000054007">
    <property type="component" value="Unassembled WGS sequence"/>
</dbReference>
<dbReference type="AlphaFoldDB" id="A0A0D7AT23"/>
<gene>
    <name evidence="2" type="ORF">CYLTODRAFT_337246</name>
</gene>
<dbReference type="OrthoDB" id="3232711at2759"/>
<name>A0A0D7AT23_9AGAR</name>
<dbReference type="STRING" id="1314674.A0A0D7AT23"/>
<sequence length="188" mass="21131">LISFRDRFVTGQGKGTRSRTLIEDVTDRLNAAVLRFNTSCAALLSLTDEKSALPRMRKRVRGHDTGPDDEGAEAEPDPAALASAAPREGDRESRRVMNWIWTAKGAPDSDEDTFLHDAVRVEWCKAYARKQRWGEEVIILLEEQRRAIESIHAETRQWEARETATSGGRAAYAHRQVLARKALAAQFT</sequence>
<protein>
    <submittedName>
        <fullName evidence="2">Uncharacterized protein</fullName>
    </submittedName>
</protein>
<reference evidence="2 3" key="1">
    <citation type="journal article" date="2015" name="Fungal Genet. Biol.">
        <title>Evolution of novel wood decay mechanisms in Agaricales revealed by the genome sequences of Fistulina hepatica and Cylindrobasidium torrendii.</title>
        <authorList>
            <person name="Floudas D."/>
            <person name="Held B.W."/>
            <person name="Riley R."/>
            <person name="Nagy L.G."/>
            <person name="Koehler G."/>
            <person name="Ransdell A.S."/>
            <person name="Younus H."/>
            <person name="Chow J."/>
            <person name="Chiniquy J."/>
            <person name="Lipzen A."/>
            <person name="Tritt A."/>
            <person name="Sun H."/>
            <person name="Haridas S."/>
            <person name="LaButti K."/>
            <person name="Ohm R.A."/>
            <person name="Kues U."/>
            <person name="Blanchette R.A."/>
            <person name="Grigoriev I.V."/>
            <person name="Minto R.E."/>
            <person name="Hibbett D.S."/>
        </authorList>
    </citation>
    <scope>NUCLEOTIDE SEQUENCE [LARGE SCALE GENOMIC DNA]</scope>
    <source>
        <strain evidence="2 3">FP15055 ss-10</strain>
    </source>
</reference>
<feature type="non-terminal residue" evidence="2">
    <location>
        <position position="188"/>
    </location>
</feature>
<organism evidence="2 3">
    <name type="scientific">Cylindrobasidium torrendii FP15055 ss-10</name>
    <dbReference type="NCBI Taxonomy" id="1314674"/>
    <lineage>
        <taxon>Eukaryota</taxon>
        <taxon>Fungi</taxon>
        <taxon>Dikarya</taxon>
        <taxon>Basidiomycota</taxon>
        <taxon>Agaricomycotina</taxon>
        <taxon>Agaricomycetes</taxon>
        <taxon>Agaricomycetidae</taxon>
        <taxon>Agaricales</taxon>
        <taxon>Marasmiineae</taxon>
        <taxon>Physalacriaceae</taxon>
        <taxon>Cylindrobasidium</taxon>
    </lineage>
</organism>
<proteinExistence type="predicted"/>
<keyword evidence="3" id="KW-1185">Reference proteome</keyword>
<feature type="region of interest" description="Disordered" evidence="1">
    <location>
        <begin position="55"/>
        <end position="91"/>
    </location>
</feature>
<evidence type="ECO:0000313" key="2">
    <source>
        <dbReference type="EMBL" id="KIY60979.1"/>
    </source>
</evidence>
<feature type="compositionally biased region" description="Acidic residues" evidence="1">
    <location>
        <begin position="67"/>
        <end position="76"/>
    </location>
</feature>
<evidence type="ECO:0000256" key="1">
    <source>
        <dbReference type="SAM" id="MobiDB-lite"/>
    </source>
</evidence>